<dbReference type="InterPro" id="IPR036638">
    <property type="entry name" value="HLH_DNA-bd_sf"/>
</dbReference>
<dbReference type="SUPFAM" id="SSF47459">
    <property type="entry name" value="HLH, helix-loop-helix DNA-binding domain"/>
    <property type="match status" value="1"/>
</dbReference>
<organism evidence="7 8">
    <name type="scientific">Lupinus luteus</name>
    <name type="common">European yellow lupine</name>
    <dbReference type="NCBI Taxonomy" id="3873"/>
    <lineage>
        <taxon>Eukaryota</taxon>
        <taxon>Viridiplantae</taxon>
        <taxon>Streptophyta</taxon>
        <taxon>Embryophyta</taxon>
        <taxon>Tracheophyta</taxon>
        <taxon>Spermatophyta</taxon>
        <taxon>Magnoliopsida</taxon>
        <taxon>eudicotyledons</taxon>
        <taxon>Gunneridae</taxon>
        <taxon>Pentapetalae</taxon>
        <taxon>rosids</taxon>
        <taxon>fabids</taxon>
        <taxon>Fabales</taxon>
        <taxon>Fabaceae</taxon>
        <taxon>Papilionoideae</taxon>
        <taxon>50 kb inversion clade</taxon>
        <taxon>genistoids sensu lato</taxon>
        <taxon>core genistoids</taxon>
        <taxon>Genisteae</taxon>
        <taxon>Lupinus</taxon>
    </lineage>
</organism>
<comment type="subcellular location">
    <subcellularLocation>
        <location evidence="1">Nucleus</location>
    </subcellularLocation>
</comment>
<keyword evidence="5" id="KW-0539">Nucleus</keyword>
<dbReference type="GO" id="GO:0003700">
    <property type="term" value="F:DNA-binding transcription factor activity"/>
    <property type="evidence" value="ECO:0007669"/>
    <property type="project" value="InterPro"/>
</dbReference>
<dbReference type="InterPro" id="IPR045847">
    <property type="entry name" value="AIG1-like"/>
</dbReference>
<evidence type="ECO:0000256" key="2">
    <source>
        <dbReference type="ARBA" id="ARBA00023015"/>
    </source>
</evidence>
<dbReference type="CDD" id="cd04873">
    <property type="entry name" value="ACT_UUR-ACR-like"/>
    <property type="match status" value="1"/>
</dbReference>
<dbReference type="GO" id="GO:0005634">
    <property type="term" value="C:nucleus"/>
    <property type="evidence" value="ECO:0007669"/>
    <property type="project" value="UniProtKB-SubCell"/>
</dbReference>
<evidence type="ECO:0000313" key="8">
    <source>
        <dbReference type="Proteomes" id="UP001497480"/>
    </source>
</evidence>
<keyword evidence="8" id="KW-1185">Reference proteome</keyword>
<evidence type="ECO:0000256" key="4">
    <source>
        <dbReference type="ARBA" id="ARBA00023163"/>
    </source>
</evidence>
<dbReference type="EMBL" id="CAXHTB010000023">
    <property type="protein sequence ID" value="CAL0331356.1"/>
    <property type="molecule type" value="Genomic_DNA"/>
</dbReference>
<comment type="caution">
    <text evidence="7">The sequence shown here is derived from an EMBL/GenBank/DDBJ whole genome shotgun (WGS) entry which is preliminary data.</text>
</comment>
<proteinExistence type="predicted"/>
<dbReference type="PANTHER" id="PTHR45844:SF9">
    <property type="entry name" value="OS09G0463900 PROTEIN"/>
    <property type="match status" value="1"/>
</dbReference>
<protein>
    <recommendedName>
        <fullName evidence="6">BHLH domain-containing protein</fullName>
    </recommendedName>
</protein>
<dbReference type="InterPro" id="IPR011598">
    <property type="entry name" value="bHLH_dom"/>
</dbReference>
<evidence type="ECO:0000259" key="6">
    <source>
        <dbReference type="PROSITE" id="PS50888"/>
    </source>
</evidence>
<gene>
    <name evidence="7" type="ORF">LLUT_LOCUS32416</name>
</gene>
<feature type="domain" description="BHLH" evidence="6">
    <location>
        <begin position="59"/>
        <end position="108"/>
    </location>
</feature>
<dbReference type="PANTHER" id="PTHR45844">
    <property type="entry name" value="TRANSCRIPTION FACTOR BHLH30"/>
    <property type="match status" value="1"/>
</dbReference>
<keyword evidence="2" id="KW-0805">Transcription regulation</keyword>
<dbReference type="GO" id="GO:0003677">
    <property type="term" value="F:DNA binding"/>
    <property type="evidence" value="ECO:0007669"/>
    <property type="project" value="UniProtKB-KW"/>
</dbReference>
<dbReference type="Pfam" id="PF00010">
    <property type="entry name" value="HLH"/>
    <property type="match status" value="1"/>
</dbReference>
<dbReference type="Gene3D" id="4.10.280.10">
    <property type="entry name" value="Helix-loop-helix DNA-binding domain"/>
    <property type="match status" value="1"/>
</dbReference>
<dbReference type="AlphaFoldDB" id="A0AAV1YBI0"/>
<dbReference type="SMART" id="SM00353">
    <property type="entry name" value="HLH"/>
    <property type="match status" value="1"/>
</dbReference>
<evidence type="ECO:0000256" key="1">
    <source>
        <dbReference type="ARBA" id="ARBA00004123"/>
    </source>
</evidence>
<evidence type="ECO:0000256" key="3">
    <source>
        <dbReference type="ARBA" id="ARBA00023125"/>
    </source>
</evidence>
<accession>A0AAV1YBI0</accession>
<keyword evidence="3" id="KW-0238">DNA-binding</keyword>
<dbReference type="Proteomes" id="UP001497480">
    <property type="component" value="Unassembled WGS sequence"/>
</dbReference>
<dbReference type="PROSITE" id="PS50888">
    <property type="entry name" value="BHLH"/>
    <property type="match status" value="1"/>
</dbReference>
<reference evidence="7 8" key="1">
    <citation type="submission" date="2024-03" db="EMBL/GenBank/DDBJ databases">
        <authorList>
            <person name="Martinez-Hernandez J."/>
        </authorList>
    </citation>
    <scope>NUCLEOTIDE SEQUENCE [LARGE SCALE GENOMIC DNA]</scope>
</reference>
<dbReference type="GO" id="GO:0046983">
    <property type="term" value="F:protein dimerization activity"/>
    <property type="evidence" value="ECO:0007669"/>
    <property type="project" value="InterPro"/>
</dbReference>
<sequence length="259" mass="28748">MIHSSLYNSNPSSSRAFIRDGLASTHSLVFESEKGELVKCPTETTRVGKNEISEAKALAALKNHSEAERRRRERINGHFETLRGLVPSTEKMDKATLLAEVISQVKELKKNAMEASKGLIIPKDSDEVKVEPYDDEEGEGDGSVSYKASICCDYTPEILSDLRQTLDALKLKLMRTEISTLGNRMKNVFIFKCCKGDITNIEACQALQISVQQALSSVVNKASSSLEYLPRTSYPNKRRRLCSIETSTNSCNHESCSCS</sequence>
<evidence type="ECO:0000313" key="7">
    <source>
        <dbReference type="EMBL" id="CAL0331356.1"/>
    </source>
</evidence>
<name>A0AAV1YBI0_LUPLU</name>
<evidence type="ECO:0000256" key="5">
    <source>
        <dbReference type="ARBA" id="ARBA00023242"/>
    </source>
</evidence>
<keyword evidence="4" id="KW-0804">Transcription</keyword>